<keyword evidence="6" id="KW-0418">Kinase</keyword>
<dbReference type="PANTHER" id="PTHR44591">
    <property type="entry name" value="STRESS RESPONSE REGULATOR PROTEIN 1"/>
    <property type="match status" value="1"/>
</dbReference>
<protein>
    <submittedName>
        <fullName evidence="6">Histidine kinase</fullName>
    </submittedName>
</protein>
<gene>
    <name evidence="6" type="ORF">ATO67_08980</name>
</gene>
<dbReference type="Gene3D" id="3.40.50.2300">
    <property type="match status" value="1"/>
</dbReference>
<organism evidence="6 7">
    <name type="scientific">Agrobacterium bohemicum</name>
    <dbReference type="NCBI Taxonomy" id="2052828"/>
    <lineage>
        <taxon>Bacteria</taxon>
        <taxon>Pseudomonadati</taxon>
        <taxon>Pseudomonadota</taxon>
        <taxon>Alphaproteobacteria</taxon>
        <taxon>Hyphomicrobiales</taxon>
        <taxon>Rhizobiaceae</taxon>
        <taxon>Rhizobium/Agrobacterium group</taxon>
        <taxon>Agrobacterium</taxon>
    </lineage>
</organism>
<dbReference type="SMART" id="SM00448">
    <property type="entry name" value="REC"/>
    <property type="match status" value="1"/>
</dbReference>
<comment type="caution">
    <text evidence="6">The sequence shown here is derived from an EMBL/GenBank/DDBJ whole genome shotgun (WGS) entry which is preliminary data.</text>
</comment>
<accession>A0A135P1T9</accession>
<reference evidence="6 7" key="1">
    <citation type="submission" date="2015-11" db="EMBL/GenBank/DDBJ databases">
        <title>Draft genome sequence of Agrobacterium sp. R89-1.</title>
        <authorList>
            <person name="Zahradnik J."/>
            <person name="Kyslikova E."/>
            <person name="Palyzova A."/>
            <person name="Kyslik P."/>
        </authorList>
    </citation>
    <scope>NUCLEOTIDE SEQUENCE [LARGE SCALE GENOMIC DNA]</scope>
    <source>
        <strain evidence="6 7">R89-1</strain>
    </source>
</reference>
<evidence type="ECO:0000256" key="2">
    <source>
        <dbReference type="ARBA" id="ARBA00023015"/>
    </source>
</evidence>
<sequence>MLVEDEIFVAMDIQMTLEDEGWTVAGPFPSTADALSYLDENVPTCAILDVRLTDGDVFPVADKLRETNVPFVFHSGHADGRALEKVYPDSAFCQKPCLPSSLLQQVAQLLNRNEPQKRAAAL</sequence>
<feature type="modified residue" description="4-aspartylphosphate" evidence="4">
    <location>
        <position position="49"/>
    </location>
</feature>
<evidence type="ECO:0000256" key="4">
    <source>
        <dbReference type="PROSITE-ProRule" id="PRU00169"/>
    </source>
</evidence>
<dbReference type="AlphaFoldDB" id="A0A135P1T9"/>
<dbReference type="Proteomes" id="UP000070498">
    <property type="component" value="Unassembled WGS sequence"/>
</dbReference>
<keyword evidence="7" id="KW-1185">Reference proteome</keyword>
<dbReference type="GO" id="GO:0016301">
    <property type="term" value="F:kinase activity"/>
    <property type="evidence" value="ECO:0007669"/>
    <property type="project" value="UniProtKB-KW"/>
</dbReference>
<dbReference type="STRING" id="2052828.ATO67_08980"/>
<dbReference type="PANTHER" id="PTHR44591:SF3">
    <property type="entry name" value="RESPONSE REGULATORY DOMAIN-CONTAINING PROTEIN"/>
    <property type="match status" value="1"/>
</dbReference>
<dbReference type="EMBL" id="LNUW01000034">
    <property type="protein sequence ID" value="KXG85394.1"/>
    <property type="molecule type" value="Genomic_DNA"/>
</dbReference>
<dbReference type="PROSITE" id="PS50110">
    <property type="entry name" value="RESPONSE_REGULATORY"/>
    <property type="match status" value="1"/>
</dbReference>
<dbReference type="InterPro" id="IPR011006">
    <property type="entry name" value="CheY-like_superfamily"/>
</dbReference>
<dbReference type="GO" id="GO:0000160">
    <property type="term" value="P:phosphorelay signal transduction system"/>
    <property type="evidence" value="ECO:0007669"/>
    <property type="project" value="InterPro"/>
</dbReference>
<keyword evidence="1 4" id="KW-0597">Phosphoprotein</keyword>
<keyword evidence="6" id="KW-0808">Transferase</keyword>
<name>A0A135P1T9_9HYPH</name>
<dbReference type="OrthoDB" id="7774278at2"/>
<evidence type="ECO:0000256" key="3">
    <source>
        <dbReference type="ARBA" id="ARBA00023163"/>
    </source>
</evidence>
<evidence type="ECO:0000256" key="1">
    <source>
        <dbReference type="ARBA" id="ARBA00022553"/>
    </source>
</evidence>
<evidence type="ECO:0000313" key="7">
    <source>
        <dbReference type="Proteomes" id="UP000070498"/>
    </source>
</evidence>
<evidence type="ECO:0000259" key="5">
    <source>
        <dbReference type="PROSITE" id="PS50110"/>
    </source>
</evidence>
<keyword evidence="2" id="KW-0805">Transcription regulation</keyword>
<proteinExistence type="predicted"/>
<dbReference type="InterPro" id="IPR001789">
    <property type="entry name" value="Sig_transdc_resp-reg_receiver"/>
</dbReference>
<dbReference type="Pfam" id="PF00072">
    <property type="entry name" value="Response_reg"/>
    <property type="match status" value="1"/>
</dbReference>
<evidence type="ECO:0000313" key="6">
    <source>
        <dbReference type="EMBL" id="KXG85394.1"/>
    </source>
</evidence>
<feature type="domain" description="Response regulatory" evidence="5">
    <location>
        <begin position="1"/>
        <end position="110"/>
    </location>
</feature>
<keyword evidence="3" id="KW-0804">Transcription</keyword>
<dbReference type="InterPro" id="IPR050595">
    <property type="entry name" value="Bact_response_regulator"/>
</dbReference>
<dbReference type="SUPFAM" id="SSF52172">
    <property type="entry name" value="CheY-like"/>
    <property type="match status" value="1"/>
</dbReference>